<evidence type="ECO:0000313" key="2">
    <source>
        <dbReference type="EMBL" id="QIB64324.1"/>
    </source>
</evidence>
<dbReference type="RefSeq" id="WP_163493574.1">
    <property type="nucleotide sequence ID" value="NZ_CP048711.1"/>
</dbReference>
<keyword evidence="1" id="KW-0472">Membrane</keyword>
<feature type="transmembrane region" description="Helical" evidence="1">
    <location>
        <begin position="57"/>
        <end position="79"/>
    </location>
</feature>
<dbReference type="Proteomes" id="UP000477680">
    <property type="component" value="Chromosome"/>
</dbReference>
<keyword evidence="1" id="KW-1133">Transmembrane helix</keyword>
<dbReference type="EMBL" id="CP048711">
    <property type="protein sequence ID" value="QIB64324.1"/>
    <property type="molecule type" value="Genomic_DNA"/>
</dbReference>
<dbReference type="KEGG" id="kim:G3T16_01800"/>
<gene>
    <name evidence="2" type="ORF">G3T16_01800</name>
</gene>
<protein>
    <submittedName>
        <fullName evidence="2">Uncharacterized protein</fullName>
    </submittedName>
</protein>
<proteinExistence type="predicted"/>
<reference evidence="2 3" key="1">
    <citation type="submission" date="2020-02" db="EMBL/GenBank/DDBJ databases">
        <title>Genome sequencing for Kineobactrum sp. M2.</title>
        <authorList>
            <person name="Park S.-J."/>
        </authorList>
    </citation>
    <scope>NUCLEOTIDE SEQUENCE [LARGE SCALE GENOMIC DNA]</scope>
    <source>
        <strain evidence="2 3">M2</strain>
    </source>
</reference>
<keyword evidence="3" id="KW-1185">Reference proteome</keyword>
<accession>A0A6C0U4E8</accession>
<evidence type="ECO:0000313" key="3">
    <source>
        <dbReference type="Proteomes" id="UP000477680"/>
    </source>
</evidence>
<keyword evidence="1" id="KW-0812">Transmembrane</keyword>
<dbReference type="AlphaFoldDB" id="A0A6C0U4E8"/>
<name>A0A6C0U4E8_9GAMM</name>
<organism evidence="2 3">
    <name type="scientific">Kineobactrum salinum</name>
    <dbReference type="NCBI Taxonomy" id="2708301"/>
    <lineage>
        <taxon>Bacteria</taxon>
        <taxon>Pseudomonadati</taxon>
        <taxon>Pseudomonadota</taxon>
        <taxon>Gammaproteobacteria</taxon>
        <taxon>Cellvibrionales</taxon>
        <taxon>Halieaceae</taxon>
        <taxon>Kineobactrum</taxon>
    </lineage>
</organism>
<evidence type="ECO:0000256" key="1">
    <source>
        <dbReference type="SAM" id="Phobius"/>
    </source>
</evidence>
<sequence length="151" mass="14199">MACSSDDIAGCGALLLVPARAELLSAVLPTDSVGPRCGSAWLLRLQSTSGSGRPLPGAGVVLVAAVVGVSEASMVWAGLGLRFELAVVKCAAPGRVSGSAPRAAGTAGVWSLSAGIAGAGGAAVAAITIASGNGPDPAAVPPAAGSGRSGA</sequence>